<organism evidence="6">
    <name type="scientific">Selaginella moellendorffii</name>
    <name type="common">Spikemoss</name>
    <dbReference type="NCBI Taxonomy" id="88036"/>
    <lineage>
        <taxon>Eukaryota</taxon>
        <taxon>Viridiplantae</taxon>
        <taxon>Streptophyta</taxon>
        <taxon>Embryophyta</taxon>
        <taxon>Tracheophyta</taxon>
        <taxon>Lycopodiopsida</taxon>
        <taxon>Selaginellales</taxon>
        <taxon>Selaginellaceae</taxon>
        <taxon>Selaginella</taxon>
    </lineage>
</organism>
<feature type="non-terminal residue" evidence="5">
    <location>
        <position position="305"/>
    </location>
</feature>
<accession>D8R7G1</accession>
<dbReference type="SMART" id="SM01014">
    <property type="entry name" value="ARID"/>
    <property type="match status" value="1"/>
</dbReference>
<dbReference type="PRINTS" id="PR00886">
    <property type="entry name" value="HIGHMOBLTY12"/>
</dbReference>
<dbReference type="KEGG" id="smo:SELMODRAFT_35440"/>
<dbReference type="Gene3D" id="1.10.30.10">
    <property type="entry name" value="High mobility group box domain"/>
    <property type="match status" value="1"/>
</dbReference>
<dbReference type="FunCoup" id="D8R7G1">
    <property type="interactions" value="1559"/>
</dbReference>
<evidence type="ECO:0000313" key="5">
    <source>
        <dbReference type="EMBL" id="EFJ31518.1"/>
    </source>
</evidence>
<dbReference type="STRING" id="88036.D8R7G1"/>
<dbReference type="CDD" id="cd22009">
    <property type="entry name" value="HMG-box_AtHMGB9-like"/>
    <property type="match status" value="1"/>
</dbReference>
<dbReference type="Gene3D" id="1.10.150.60">
    <property type="entry name" value="ARID DNA-binding domain"/>
    <property type="match status" value="1"/>
</dbReference>
<evidence type="ECO:0000259" key="4">
    <source>
        <dbReference type="PROSITE" id="PS51011"/>
    </source>
</evidence>
<feature type="compositionally biased region" description="Basic and acidic residues" evidence="2">
    <location>
        <begin position="284"/>
        <end position="305"/>
    </location>
</feature>
<evidence type="ECO:0008006" key="7">
    <source>
        <dbReference type="Google" id="ProtNLM"/>
    </source>
</evidence>
<dbReference type="InterPro" id="IPR036431">
    <property type="entry name" value="ARID_dom_sf"/>
</dbReference>
<dbReference type="PROSITE" id="PS50118">
    <property type="entry name" value="HMG_BOX_2"/>
    <property type="match status" value="1"/>
</dbReference>
<dbReference type="SMART" id="SM00501">
    <property type="entry name" value="BRIGHT"/>
    <property type="match status" value="1"/>
</dbReference>
<dbReference type="CDD" id="cd16872">
    <property type="entry name" value="ARID_HMGB9-like"/>
    <property type="match status" value="1"/>
</dbReference>
<keyword evidence="1" id="KW-0238">DNA-binding</keyword>
<feature type="region of interest" description="Disordered" evidence="2">
    <location>
        <begin position="273"/>
        <end position="305"/>
    </location>
</feature>
<evidence type="ECO:0000256" key="2">
    <source>
        <dbReference type="SAM" id="MobiDB-lite"/>
    </source>
</evidence>
<dbReference type="GO" id="GO:0005634">
    <property type="term" value="C:nucleus"/>
    <property type="evidence" value="ECO:0000318"/>
    <property type="project" value="GO_Central"/>
</dbReference>
<protein>
    <recommendedName>
        <fullName evidence="7">ARID domain-containing protein</fullName>
    </recommendedName>
</protein>
<dbReference type="GO" id="GO:0003677">
    <property type="term" value="F:DNA binding"/>
    <property type="evidence" value="ECO:0000318"/>
    <property type="project" value="GO_Central"/>
</dbReference>
<dbReference type="InterPro" id="IPR036910">
    <property type="entry name" value="HMG_box_dom_sf"/>
</dbReference>
<dbReference type="eggNOG" id="KOG0381">
    <property type="taxonomic scope" value="Eukaryota"/>
</dbReference>
<dbReference type="InterPro" id="IPR045303">
    <property type="entry name" value="ARID_HMGB9-like"/>
</dbReference>
<keyword evidence="1" id="KW-0539">Nucleus</keyword>
<dbReference type="AlphaFoldDB" id="D8R7G1"/>
<evidence type="ECO:0000313" key="6">
    <source>
        <dbReference type="Proteomes" id="UP000001514"/>
    </source>
</evidence>
<feature type="non-terminal residue" evidence="5">
    <location>
        <position position="1"/>
    </location>
</feature>
<dbReference type="SUPFAM" id="SSF47095">
    <property type="entry name" value="HMG-box"/>
    <property type="match status" value="1"/>
</dbReference>
<dbReference type="Pfam" id="PF00505">
    <property type="entry name" value="HMG_box"/>
    <property type="match status" value="1"/>
</dbReference>
<dbReference type="PANTHER" id="PTHR46691:SF1">
    <property type="entry name" value="AT-RICH INTERACTIVE DOMAIN-CONTAINING PROTEIN 2"/>
    <property type="match status" value="1"/>
</dbReference>
<evidence type="ECO:0000259" key="3">
    <source>
        <dbReference type="PROSITE" id="PS50118"/>
    </source>
</evidence>
<dbReference type="InterPro" id="IPR001606">
    <property type="entry name" value="ARID_dom"/>
</dbReference>
<dbReference type="Pfam" id="PF01388">
    <property type="entry name" value="ARID"/>
    <property type="match status" value="1"/>
</dbReference>
<feature type="DNA-binding region" description="HMG box" evidence="1">
    <location>
        <begin position="233"/>
        <end position="300"/>
    </location>
</feature>
<dbReference type="PROSITE" id="PS51011">
    <property type="entry name" value="ARID"/>
    <property type="match status" value="1"/>
</dbReference>
<dbReference type="InParanoid" id="D8R7G1"/>
<dbReference type="InterPro" id="IPR009071">
    <property type="entry name" value="HMG_box_dom"/>
</dbReference>
<reference evidence="5 6" key="1">
    <citation type="journal article" date="2011" name="Science">
        <title>The Selaginella genome identifies genetic changes associated with the evolution of vascular plants.</title>
        <authorList>
            <person name="Banks J.A."/>
            <person name="Nishiyama T."/>
            <person name="Hasebe M."/>
            <person name="Bowman J.L."/>
            <person name="Gribskov M."/>
            <person name="dePamphilis C."/>
            <person name="Albert V.A."/>
            <person name="Aono N."/>
            <person name="Aoyama T."/>
            <person name="Ambrose B.A."/>
            <person name="Ashton N.W."/>
            <person name="Axtell M.J."/>
            <person name="Barker E."/>
            <person name="Barker M.S."/>
            <person name="Bennetzen J.L."/>
            <person name="Bonawitz N.D."/>
            <person name="Chapple C."/>
            <person name="Cheng C."/>
            <person name="Correa L.G."/>
            <person name="Dacre M."/>
            <person name="DeBarry J."/>
            <person name="Dreyer I."/>
            <person name="Elias M."/>
            <person name="Engstrom E.M."/>
            <person name="Estelle M."/>
            <person name="Feng L."/>
            <person name="Finet C."/>
            <person name="Floyd S.K."/>
            <person name="Frommer W.B."/>
            <person name="Fujita T."/>
            <person name="Gramzow L."/>
            <person name="Gutensohn M."/>
            <person name="Harholt J."/>
            <person name="Hattori M."/>
            <person name="Heyl A."/>
            <person name="Hirai T."/>
            <person name="Hiwatashi Y."/>
            <person name="Ishikawa M."/>
            <person name="Iwata M."/>
            <person name="Karol K.G."/>
            <person name="Koehler B."/>
            <person name="Kolukisaoglu U."/>
            <person name="Kubo M."/>
            <person name="Kurata T."/>
            <person name="Lalonde S."/>
            <person name="Li K."/>
            <person name="Li Y."/>
            <person name="Litt A."/>
            <person name="Lyons E."/>
            <person name="Manning G."/>
            <person name="Maruyama T."/>
            <person name="Michael T.P."/>
            <person name="Mikami K."/>
            <person name="Miyazaki S."/>
            <person name="Morinaga S."/>
            <person name="Murata T."/>
            <person name="Mueller-Roeber B."/>
            <person name="Nelson D.R."/>
            <person name="Obara M."/>
            <person name="Oguri Y."/>
            <person name="Olmstead R.G."/>
            <person name="Onodera N."/>
            <person name="Petersen B.L."/>
            <person name="Pils B."/>
            <person name="Prigge M."/>
            <person name="Rensing S.A."/>
            <person name="Riano-Pachon D.M."/>
            <person name="Roberts A.W."/>
            <person name="Sato Y."/>
            <person name="Scheller H.V."/>
            <person name="Schulz B."/>
            <person name="Schulz C."/>
            <person name="Shakirov E.V."/>
            <person name="Shibagaki N."/>
            <person name="Shinohara N."/>
            <person name="Shippen D.E."/>
            <person name="Soerensen I."/>
            <person name="Sotooka R."/>
            <person name="Sugimoto N."/>
            <person name="Sugita M."/>
            <person name="Sumikawa N."/>
            <person name="Tanurdzic M."/>
            <person name="Theissen G."/>
            <person name="Ulvskov P."/>
            <person name="Wakazuki S."/>
            <person name="Weng J.K."/>
            <person name="Willats W.W."/>
            <person name="Wipf D."/>
            <person name="Wolf P.G."/>
            <person name="Yang L."/>
            <person name="Zimmer A.D."/>
            <person name="Zhu Q."/>
            <person name="Mitros T."/>
            <person name="Hellsten U."/>
            <person name="Loque D."/>
            <person name="Otillar R."/>
            <person name="Salamov A."/>
            <person name="Schmutz J."/>
            <person name="Shapiro H."/>
            <person name="Lindquist E."/>
            <person name="Lucas S."/>
            <person name="Rokhsar D."/>
            <person name="Grigoriev I.V."/>
        </authorList>
    </citation>
    <scope>NUCLEOTIDE SEQUENCE [LARGE SCALE GENOMIC DNA]</scope>
</reference>
<name>D8R7G1_SELML</name>
<dbReference type="eggNOG" id="KOG2744">
    <property type="taxonomic scope" value="Eukaryota"/>
</dbReference>
<dbReference type="PANTHER" id="PTHR46691">
    <property type="entry name" value="HIGH MOBILITY GROUP B PROTEIN 9"/>
    <property type="match status" value="1"/>
</dbReference>
<feature type="domain" description="ARID" evidence="4">
    <location>
        <begin position="13"/>
        <end position="104"/>
    </location>
</feature>
<dbReference type="OMA" id="VKSDNRW"/>
<dbReference type="HOGENOM" id="CLU_035371_0_0_1"/>
<dbReference type="SUPFAM" id="SSF46774">
    <property type="entry name" value="ARID-like"/>
    <property type="match status" value="1"/>
</dbReference>
<dbReference type="EMBL" id="GL377573">
    <property type="protein sequence ID" value="EFJ31518.1"/>
    <property type="molecule type" value="Genomic_DNA"/>
</dbReference>
<sequence length="305" mass="35195">VYPPPLATHEEVTRDPVLFMDTLCKFHEAMGSRMSSPRMGGNQLDLYRLYQEVTARGGLEQVIKDRLWKDIKAVFNFPRTTTSASFVLRKYYTSLLHHYEQVYFFRAEGSLVSPPGNPGFLLPENGVRSDELELGPKMQKRRLQPAIDGKKKLVGIVTGSIEEKFEHGYLVTVVIGSDRFRGVLYHVPVGSSVPQYASTVATSRSTPEAANVGVRLRRRRKRIGMRRKDPNAPKLNRSGYNYFFAEQRAKLKLVYPDKDREISKMIGETWSSMTEEQKSPYQERGVKDKERYKREISDYRDRMKM</sequence>
<dbReference type="SMART" id="SM00398">
    <property type="entry name" value="HMG"/>
    <property type="match status" value="1"/>
</dbReference>
<keyword evidence="6" id="KW-1185">Reference proteome</keyword>
<feature type="domain" description="HMG box" evidence="3">
    <location>
        <begin position="233"/>
        <end position="300"/>
    </location>
</feature>
<dbReference type="Proteomes" id="UP000001514">
    <property type="component" value="Unassembled WGS sequence"/>
</dbReference>
<proteinExistence type="predicted"/>
<dbReference type="Gramene" id="EFJ31518">
    <property type="protein sequence ID" value="EFJ31518"/>
    <property type="gene ID" value="SELMODRAFT_35440"/>
</dbReference>
<gene>
    <name evidence="5" type="ORF">SELMODRAFT_35440</name>
</gene>
<evidence type="ECO:0000256" key="1">
    <source>
        <dbReference type="PROSITE-ProRule" id="PRU00267"/>
    </source>
</evidence>